<dbReference type="eggNOG" id="ENOG502TJNI">
    <property type="taxonomic scope" value="Eukaryota"/>
</dbReference>
<dbReference type="Pfam" id="PF01827">
    <property type="entry name" value="FTH"/>
    <property type="match status" value="1"/>
</dbReference>
<organism evidence="2 3">
    <name type="scientific">Caenorhabditis tropicalis</name>
    <dbReference type="NCBI Taxonomy" id="1561998"/>
    <lineage>
        <taxon>Eukaryota</taxon>
        <taxon>Metazoa</taxon>
        <taxon>Ecdysozoa</taxon>
        <taxon>Nematoda</taxon>
        <taxon>Chromadorea</taxon>
        <taxon>Rhabditida</taxon>
        <taxon>Rhabditina</taxon>
        <taxon>Rhabditomorpha</taxon>
        <taxon>Rhabditoidea</taxon>
        <taxon>Rhabditidae</taxon>
        <taxon>Peloderinae</taxon>
        <taxon>Caenorhabditis</taxon>
    </lineage>
</organism>
<dbReference type="Proteomes" id="UP000095282">
    <property type="component" value="Unplaced"/>
</dbReference>
<feature type="domain" description="DUF38" evidence="1">
    <location>
        <begin position="147"/>
        <end position="280"/>
    </location>
</feature>
<protein>
    <submittedName>
        <fullName evidence="3">FTH domain-containing protein</fullName>
    </submittedName>
</protein>
<dbReference type="InterPro" id="IPR040161">
    <property type="entry name" value="FB224"/>
</dbReference>
<dbReference type="AlphaFoldDB" id="A0A1I7TUP6"/>
<accession>A0A1I7TUP6</accession>
<dbReference type="PANTHER" id="PTHR23015:SF4">
    <property type="entry name" value="DUF38 DOMAIN-CONTAINING PROTEIN-RELATED"/>
    <property type="match status" value="1"/>
</dbReference>
<evidence type="ECO:0000313" key="3">
    <source>
        <dbReference type="WBParaSite" id="Csp11.Scaffold629.g11968.t1"/>
    </source>
</evidence>
<reference evidence="3" key="1">
    <citation type="submission" date="2016-11" db="UniProtKB">
        <authorList>
            <consortium name="WormBaseParasite"/>
        </authorList>
    </citation>
    <scope>IDENTIFICATION</scope>
</reference>
<sequence length="343" mass="40228">MANPSSPPSLSTMPATVLDIIIKDASIPEIQILRKVCHHLRHHIDHTHLDYKIQKVVVKDRGVGTVIVRLYLQDGRKIEMKYSKNGHDCQLRYEYKSKILEDQDHATLAANDLGLILKNQKIEELYLEFFPFHFRLSLDCMEIVSGRFLTTLNSHLSSFKVKNLEIHGIKDQVLFMKILPLLDPRTLDSIDIHFTKRSEASITLKIDEMIELDQWKQARRLTVDGLNLACSLRNFVHFEYLDVELRDVTAEEIVLLRETTLQRTPEHRNHICLEYRHLSKPEKKKFLESFGKPYPTSDRSNLTWYYKKNPEGGLDFSWNEAKKNSVFIRFVLFPGRRLFDCFF</sequence>
<dbReference type="GO" id="GO:0045087">
    <property type="term" value="P:innate immune response"/>
    <property type="evidence" value="ECO:0007669"/>
    <property type="project" value="TreeGrafter"/>
</dbReference>
<dbReference type="WBParaSite" id="Csp11.Scaffold629.g11968.t1">
    <property type="protein sequence ID" value="Csp11.Scaffold629.g11968.t1"/>
    <property type="gene ID" value="Csp11.Scaffold629.g11968"/>
</dbReference>
<evidence type="ECO:0000259" key="1">
    <source>
        <dbReference type="Pfam" id="PF01827"/>
    </source>
</evidence>
<name>A0A1I7TUP6_9PELO</name>
<evidence type="ECO:0000313" key="2">
    <source>
        <dbReference type="Proteomes" id="UP000095282"/>
    </source>
</evidence>
<keyword evidence="2" id="KW-1185">Reference proteome</keyword>
<dbReference type="PANTHER" id="PTHR23015">
    <property type="entry name" value="UNCHARACTERIZED C.ELEGANS PROTEIN"/>
    <property type="match status" value="1"/>
</dbReference>
<dbReference type="InterPro" id="IPR002900">
    <property type="entry name" value="DUF38/FTH_CAE_spp"/>
</dbReference>
<proteinExistence type="predicted"/>